<dbReference type="AlphaFoldDB" id="A0A8S4Q3T0"/>
<gene>
    <name evidence="3" type="ORF">OFUS_LOCUS24980</name>
</gene>
<evidence type="ECO:0000256" key="2">
    <source>
        <dbReference type="SAM" id="MobiDB-lite"/>
    </source>
</evidence>
<comment type="caution">
    <text evidence="3">The sequence shown here is derived from an EMBL/GenBank/DDBJ whole genome shotgun (WGS) entry which is preliminary data.</text>
</comment>
<reference evidence="3" key="1">
    <citation type="submission" date="2022-03" db="EMBL/GenBank/DDBJ databases">
        <authorList>
            <person name="Martin C."/>
        </authorList>
    </citation>
    <scope>NUCLEOTIDE SEQUENCE</scope>
</reference>
<protein>
    <submittedName>
        <fullName evidence="3">Uncharacterized protein</fullName>
    </submittedName>
</protein>
<feature type="region of interest" description="Disordered" evidence="2">
    <location>
        <begin position="470"/>
        <end position="514"/>
    </location>
</feature>
<proteinExistence type="predicted"/>
<evidence type="ECO:0000256" key="1">
    <source>
        <dbReference type="SAM" id="Coils"/>
    </source>
</evidence>
<feature type="compositionally biased region" description="Basic and acidic residues" evidence="2">
    <location>
        <begin position="470"/>
        <end position="507"/>
    </location>
</feature>
<dbReference type="Proteomes" id="UP000749559">
    <property type="component" value="Unassembled WGS sequence"/>
</dbReference>
<name>A0A8S4Q3T0_OWEFU</name>
<organism evidence="3 4">
    <name type="scientific">Owenia fusiformis</name>
    <name type="common">Polychaete worm</name>
    <dbReference type="NCBI Taxonomy" id="6347"/>
    <lineage>
        <taxon>Eukaryota</taxon>
        <taxon>Metazoa</taxon>
        <taxon>Spiralia</taxon>
        <taxon>Lophotrochozoa</taxon>
        <taxon>Annelida</taxon>
        <taxon>Polychaeta</taxon>
        <taxon>Sedentaria</taxon>
        <taxon>Canalipalpata</taxon>
        <taxon>Sabellida</taxon>
        <taxon>Oweniida</taxon>
        <taxon>Oweniidae</taxon>
        <taxon>Owenia</taxon>
    </lineage>
</organism>
<feature type="coiled-coil region" evidence="1">
    <location>
        <begin position="522"/>
        <end position="560"/>
    </location>
</feature>
<evidence type="ECO:0000313" key="4">
    <source>
        <dbReference type="Proteomes" id="UP000749559"/>
    </source>
</evidence>
<dbReference type="EMBL" id="CAIIXF020000012">
    <property type="protein sequence ID" value="CAH1801165.1"/>
    <property type="molecule type" value="Genomic_DNA"/>
</dbReference>
<evidence type="ECO:0000313" key="3">
    <source>
        <dbReference type="EMBL" id="CAH1801165.1"/>
    </source>
</evidence>
<sequence length="714" mass="82438">MAHSDEKCLDMAVYGSCPSWLLNSKSLVTNSKEWNEYVGELHDVIQQQLTESHVQHFTDLSQPEKMLFMDRASQALHTGNAARQLAVKLNNTMETEVNKEVNQKLLDDSSAVTKTDVLLEHSQEGAVSLLKKWPDLKMKLHVCLNRLLPMPLRQITWRLFLNNTKARRKYVDLLTSNPRMAISDLDLEISHKCEQLLNSEPTFQQFKGSVGAFYAMKAVLSYYHSQLPSGSTLLDIDYMLMVPFMQVAGDNIPRREPGTDRVVALLVEEFETFMESRPSYMLDGSQDRPDEMSSFMSRVCQYLQLADPDTAKILSEALNKNKEHMVETELSMNQLLVDQLTPLVQPLLRAFFTGYTSMEVVGFIWDQYMIGLDVPGFNNEYLPAIMATFLMLLRDSLKPCTNASEVDEVLCKEGVKLQPSQFQYMINRHFYRDLFSYLSQNSVGSLPILDPTKSEVPAWNYTRRLDDFDRTKAQDRRRNREERDQERDRQRQQRLQDEQQRLVDTNRDGSGADARRIAAKERMHLEDLIDQERRRRQEAERVAAQKIEDLQREINDLKNRKTADLPKKMKSPNPSIYSVQSTYSRYLIPPPPSPASNFAVTPVQAWANERLKTPTPTKPKKEQTADVVLDFLKRIAVSVNKVCHADGADRRHLDSETKRQIKAHQRDVKAAEMEVFGHPLRSGEFESLTEEERQEKADQLMSVIKRMLEEREPR</sequence>
<accession>A0A8S4Q3T0</accession>
<keyword evidence="4" id="KW-1185">Reference proteome</keyword>
<dbReference type="OrthoDB" id="2126613at2759"/>
<keyword evidence="1" id="KW-0175">Coiled coil</keyword>